<evidence type="ECO:0000313" key="4">
    <source>
        <dbReference type="Proteomes" id="UP001596025"/>
    </source>
</evidence>
<gene>
    <name evidence="3" type="ORF">ACFO3M_09520</name>
</gene>
<dbReference type="RefSeq" id="WP_387988413.1">
    <property type="nucleotide sequence ID" value="NZ_JBHSGR010000008.1"/>
</dbReference>
<name>A0ABV9LHJ7_9ACTN</name>
<keyword evidence="4" id="KW-1185">Reference proteome</keyword>
<comment type="caution">
    <text evidence="3">The sequence shown here is derived from an EMBL/GenBank/DDBJ whole genome shotgun (WGS) entry which is preliminary data.</text>
</comment>
<dbReference type="InterPro" id="IPR025508">
    <property type="entry name" value="DUF4395"/>
</dbReference>
<evidence type="ECO:0000313" key="3">
    <source>
        <dbReference type="EMBL" id="MFC4693623.1"/>
    </source>
</evidence>
<evidence type="ECO:0000256" key="1">
    <source>
        <dbReference type="SAM" id="Phobius"/>
    </source>
</evidence>
<reference evidence="4" key="1">
    <citation type="journal article" date="2019" name="Int. J. Syst. Evol. Microbiol.">
        <title>The Global Catalogue of Microorganisms (GCM) 10K type strain sequencing project: providing services to taxonomists for standard genome sequencing and annotation.</title>
        <authorList>
            <consortium name="The Broad Institute Genomics Platform"/>
            <consortium name="The Broad Institute Genome Sequencing Center for Infectious Disease"/>
            <person name="Wu L."/>
            <person name="Ma J."/>
        </authorList>
    </citation>
    <scope>NUCLEOTIDE SEQUENCE [LARGE SCALE GENOMIC DNA]</scope>
    <source>
        <strain evidence="4">CCUG 62763</strain>
    </source>
</reference>
<dbReference type="Proteomes" id="UP001596025">
    <property type="component" value="Unassembled WGS sequence"/>
</dbReference>
<sequence>MTAVRRPLFMPLSPARTVDVRGPRPTAWVTGAVLALVSAVGAAGYLLGAPVLGAVATGFVLVAALLGAATASCPGREPYPTVRRARPAPTA</sequence>
<feature type="transmembrane region" description="Helical" evidence="1">
    <location>
        <begin position="26"/>
        <end position="47"/>
    </location>
</feature>
<proteinExistence type="predicted"/>
<feature type="domain" description="DUF4395" evidence="2">
    <location>
        <begin position="9"/>
        <end position="84"/>
    </location>
</feature>
<accession>A0ABV9LHJ7</accession>
<protein>
    <submittedName>
        <fullName evidence="3">DUF4395 family protein</fullName>
    </submittedName>
</protein>
<keyword evidence="1" id="KW-1133">Transmembrane helix</keyword>
<keyword evidence="1" id="KW-0472">Membrane</keyword>
<feature type="transmembrane region" description="Helical" evidence="1">
    <location>
        <begin position="53"/>
        <end position="74"/>
    </location>
</feature>
<evidence type="ECO:0000259" key="2">
    <source>
        <dbReference type="Pfam" id="PF14340"/>
    </source>
</evidence>
<dbReference type="EMBL" id="JBHSGR010000008">
    <property type="protein sequence ID" value="MFC4693623.1"/>
    <property type="molecule type" value="Genomic_DNA"/>
</dbReference>
<keyword evidence="1" id="KW-0812">Transmembrane</keyword>
<dbReference type="Pfam" id="PF14340">
    <property type="entry name" value="DUF4395"/>
    <property type="match status" value="1"/>
</dbReference>
<organism evidence="3 4">
    <name type="scientific">Geodermatophilus arenarius</name>
    <dbReference type="NCBI Taxonomy" id="1137990"/>
    <lineage>
        <taxon>Bacteria</taxon>
        <taxon>Bacillati</taxon>
        <taxon>Actinomycetota</taxon>
        <taxon>Actinomycetes</taxon>
        <taxon>Geodermatophilales</taxon>
        <taxon>Geodermatophilaceae</taxon>
        <taxon>Geodermatophilus</taxon>
    </lineage>
</organism>